<dbReference type="InterPro" id="IPR050312">
    <property type="entry name" value="IolE/XylAMocC-like"/>
</dbReference>
<reference evidence="2" key="1">
    <citation type="journal article" date="2015" name="Nature">
        <title>Complex archaea that bridge the gap between prokaryotes and eukaryotes.</title>
        <authorList>
            <person name="Spang A."/>
            <person name="Saw J.H."/>
            <person name="Jorgensen S.L."/>
            <person name="Zaremba-Niedzwiedzka K."/>
            <person name="Martijn J."/>
            <person name="Lind A.E."/>
            <person name="van Eijk R."/>
            <person name="Schleper C."/>
            <person name="Guy L."/>
            <person name="Ettema T.J."/>
        </authorList>
    </citation>
    <scope>NUCLEOTIDE SEQUENCE</scope>
</reference>
<dbReference type="SUPFAM" id="SSF51658">
    <property type="entry name" value="Xylose isomerase-like"/>
    <property type="match status" value="1"/>
</dbReference>
<dbReference type="Pfam" id="PF01261">
    <property type="entry name" value="AP_endonuc_2"/>
    <property type="match status" value="1"/>
</dbReference>
<comment type="caution">
    <text evidence="2">The sequence shown here is derived from an EMBL/GenBank/DDBJ whole genome shotgun (WGS) entry which is preliminary data.</text>
</comment>
<dbReference type="PANTHER" id="PTHR12110">
    <property type="entry name" value="HYDROXYPYRUVATE ISOMERASE"/>
    <property type="match status" value="1"/>
</dbReference>
<sequence>MLSITTDYAADTGCPEPYLRRIAEAGFSHVHWGHQWTGDFLYGAPEIRQIKAWLGELGLKLLDLHASVGPEKNYGSLREYERQAGVELVKNRLEMTAELGADVAILHLPGMHDKLDNAPDVWEQLWRSFDELAPVIRSTGVRIAIENGPIRHIANICDRYPPEAFGMCYDCGHGNMGHLNTEGGLDELEPLKDRLISVHLHDNDGSGDQHKVPFTGTVDWDRLVGILAESSYTKCVSMESSVGDGFDDEIAFLQAAFDAGTRLAAMIDKRRGQTAQPASAPG</sequence>
<dbReference type="AlphaFoldDB" id="A0A0F9XMU9"/>
<dbReference type="Gene3D" id="3.20.20.150">
    <property type="entry name" value="Divalent-metal-dependent TIM barrel enzymes"/>
    <property type="match status" value="1"/>
</dbReference>
<feature type="domain" description="Xylose isomerase-like TIM barrel" evidence="1">
    <location>
        <begin position="19"/>
        <end position="254"/>
    </location>
</feature>
<evidence type="ECO:0000313" key="2">
    <source>
        <dbReference type="EMBL" id="KKO00717.1"/>
    </source>
</evidence>
<name>A0A0F9XMU9_9ZZZZ</name>
<proteinExistence type="predicted"/>
<organism evidence="2">
    <name type="scientific">marine sediment metagenome</name>
    <dbReference type="NCBI Taxonomy" id="412755"/>
    <lineage>
        <taxon>unclassified sequences</taxon>
        <taxon>metagenomes</taxon>
        <taxon>ecological metagenomes</taxon>
    </lineage>
</organism>
<dbReference type="PANTHER" id="PTHR12110:SF21">
    <property type="entry name" value="XYLOSE ISOMERASE-LIKE TIM BARREL DOMAIN-CONTAINING PROTEIN"/>
    <property type="match status" value="1"/>
</dbReference>
<evidence type="ECO:0000259" key="1">
    <source>
        <dbReference type="Pfam" id="PF01261"/>
    </source>
</evidence>
<dbReference type="InterPro" id="IPR013022">
    <property type="entry name" value="Xyl_isomerase-like_TIM-brl"/>
</dbReference>
<gene>
    <name evidence="2" type="ORF">LCGC14_0124910</name>
</gene>
<dbReference type="EMBL" id="LAZR01000039">
    <property type="protein sequence ID" value="KKO00717.1"/>
    <property type="molecule type" value="Genomic_DNA"/>
</dbReference>
<accession>A0A0F9XMU9</accession>
<protein>
    <recommendedName>
        <fullName evidence="1">Xylose isomerase-like TIM barrel domain-containing protein</fullName>
    </recommendedName>
</protein>
<dbReference type="InterPro" id="IPR036237">
    <property type="entry name" value="Xyl_isomerase-like_sf"/>
</dbReference>